<dbReference type="AlphaFoldDB" id="A0A1X1XBZ3"/>
<evidence type="ECO:0000313" key="4">
    <source>
        <dbReference type="Proteomes" id="UP000193487"/>
    </source>
</evidence>
<name>A0A1X1XBZ3_9MYCO</name>
<dbReference type="RefSeq" id="WP_052425506.1">
    <property type="nucleotide sequence ID" value="NZ_BBKA01000022.1"/>
</dbReference>
<evidence type="ECO:0000259" key="2">
    <source>
        <dbReference type="Pfam" id="PF18879"/>
    </source>
</evidence>
<dbReference type="InterPro" id="IPR043796">
    <property type="entry name" value="ESX-1_EspA/EspE-like"/>
</dbReference>
<proteinExistence type="predicted"/>
<evidence type="ECO:0000313" key="3">
    <source>
        <dbReference type="EMBL" id="ORV96253.1"/>
    </source>
</evidence>
<feature type="region of interest" description="Disordered" evidence="1">
    <location>
        <begin position="106"/>
        <end position="141"/>
    </location>
</feature>
<dbReference type="Proteomes" id="UP000193487">
    <property type="component" value="Unassembled WGS sequence"/>
</dbReference>
<gene>
    <name evidence="3" type="ORF">AWC14_17055</name>
</gene>
<dbReference type="OrthoDB" id="4620297at2"/>
<comment type="caution">
    <text evidence="3">The sequence shown here is derived from an EMBL/GenBank/DDBJ whole genome shotgun (WGS) entry which is preliminary data.</text>
</comment>
<accession>A0A1X1XBZ3</accession>
<sequence>MGDLRDIYESFNFWKGLVYDHPQGVKKDTAWSLTGIGADFVGFTHTIGLQIGEKLEAAIPEAAALPVIQGGLLAMMAMANTLGFGDPETGNGFAEGANAFNRIGETLGSTHPPDSWEGSASETYGERNKEQQQRAAEMAENDKTVREVLHREAEQVEKTRETLDHNATALTLSIIPALLALAIPVGGEVASMAVQVAAVAGTIPPCVKAVTQMTSDAAHNATLIRRAGAGYDSIASDAHPTGAQ</sequence>
<feature type="domain" description="ESX-1 secretion-associated protein EspA/EspE-like" evidence="2">
    <location>
        <begin position="82"/>
        <end position="165"/>
    </location>
</feature>
<organism evidence="3 4">
    <name type="scientific">Mycobacterium kyorinense</name>
    <dbReference type="NCBI Taxonomy" id="487514"/>
    <lineage>
        <taxon>Bacteria</taxon>
        <taxon>Bacillati</taxon>
        <taxon>Actinomycetota</taxon>
        <taxon>Actinomycetes</taxon>
        <taxon>Mycobacteriales</taxon>
        <taxon>Mycobacteriaceae</taxon>
        <taxon>Mycobacterium</taxon>
    </lineage>
</organism>
<dbReference type="EMBL" id="LQPE01000176">
    <property type="protein sequence ID" value="ORV96253.1"/>
    <property type="molecule type" value="Genomic_DNA"/>
</dbReference>
<protein>
    <recommendedName>
        <fullName evidence="2">ESX-1 secretion-associated protein EspA/EspE-like domain-containing protein</fullName>
    </recommendedName>
</protein>
<keyword evidence="4" id="KW-1185">Reference proteome</keyword>
<reference evidence="3 4" key="1">
    <citation type="submission" date="2016-01" db="EMBL/GenBank/DDBJ databases">
        <title>The new phylogeny of the genus Mycobacterium.</title>
        <authorList>
            <person name="Tarcisio F."/>
            <person name="Conor M."/>
            <person name="Antonella G."/>
            <person name="Elisabetta G."/>
            <person name="Giulia F.S."/>
            <person name="Sara T."/>
            <person name="Anna F."/>
            <person name="Clotilde B."/>
            <person name="Roberto B."/>
            <person name="Veronica D.S."/>
            <person name="Fabio R."/>
            <person name="Monica P."/>
            <person name="Olivier J."/>
            <person name="Enrico T."/>
            <person name="Nicola S."/>
        </authorList>
    </citation>
    <scope>NUCLEOTIDE SEQUENCE [LARGE SCALE GENOMIC DNA]</scope>
    <source>
        <strain evidence="3 4">DSM 45166</strain>
    </source>
</reference>
<dbReference type="Pfam" id="PF18879">
    <property type="entry name" value="EspA_EspE"/>
    <property type="match status" value="1"/>
</dbReference>
<evidence type="ECO:0000256" key="1">
    <source>
        <dbReference type="SAM" id="MobiDB-lite"/>
    </source>
</evidence>